<keyword evidence="1" id="KW-0732">Signal</keyword>
<feature type="signal peptide" evidence="1">
    <location>
        <begin position="1"/>
        <end position="21"/>
    </location>
</feature>
<dbReference type="AlphaFoldDB" id="A0A653LHS7"/>
<feature type="chain" id="PRO_5024932690" evidence="1">
    <location>
        <begin position="22"/>
        <end position="123"/>
    </location>
</feature>
<protein>
    <submittedName>
        <fullName evidence="2">Uncharacterized protein</fullName>
    </submittedName>
</protein>
<proteinExistence type="predicted"/>
<dbReference type="RefSeq" id="WP_159301437.1">
    <property type="nucleotide sequence ID" value="NZ_LR733271.1"/>
</dbReference>
<evidence type="ECO:0000313" key="2">
    <source>
        <dbReference type="EMBL" id="VXA91485.1"/>
    </source>
</evidence>
<accession>A0A653LHS7</accession>
<reference evidence="2 3" key="1">
    <citation type="submission" date="2019-10" db="EMBL/GenBank/DDBJ databases">
        <authorList>
            <person name="Karimi E."/>
        </authorList>
    </citation>
    <scope>NUCLEOTIDE SEQUENCE [LARGE SCALE GENOMIC DNA]</scope>
    <source>
        <strain evidence="2">Maribacter sp. 151</strain>
    </source>
</reference>
<name>A0A653LHS7_9FLAO</name>
<keyword evidence="3" id="KW-1185">Reference proteome</keyword>
<evidence type="ECO:0000313" key="3">
    <source>
        <dbReference type="Proteomes" id="UP000430202"/>
    </source>
</evidence>
<evidence type="ECO:0000256" key="1">
    <source>
        <dbReference type="SAM" id="SignalP"/>
    </source>
</evidence>
<sequence>MKATYFAFLILSVFLLNSCSSDENEIFVYEGMWSGQYVGNTDSGNWSIRIDINKSVIGTFTSIQSSNSYQIIGNISEKGILNATIGTSEIDGGFNGSFIDNYASGLWTSDTEDDSGSWTGVKL</sequence>
<dbReference type="Proteomes" id="UP000430202">
    <property type="component" value="Unassembled WGS sequence"/>
</dbReference>
<organism evidence="2 3">
    <name type="scientific">Maribacter litoralis</name>
    <dbReference type="NCBI Taxonomy" id="2059726"/>
    <lineage>
        <taxon>Bacteria</taxon>
        <taxon>Pseudomonadati</taxon>
        <taxon>Bacteroidota</taxon>
        <taxon>Flavobacteriia</taxon>
        <taxon>Flavobacteriales</taxon>
        <taxon>Flavobacteriaceae</taxon>
        <taxon>Maribacter</taxon>
    </lineage>
</organism>
<dbReference type="EMBL" id="CABWLR010000001">
    <property type="protein sequence ID" value="VXA91485.1"/>
    <property type="molecule type" value="Genomic_DNA"/>
</dbReference>
<gene>
    <name evidence="2" type="ORF">MARI151_10002</name>
</gene>